<organism evidence="1 2">
    <name type="scientific">Shimia litoralis</name>
    <dbReference type="NCBI Taxonomy" id="420403"/>
    <lineage>
        <taxon>Bacteria</taxon>
        <taxon>Pseudomonadati</taxon>
        <taxon>Pseudomonadota</taxon>
        <taxon>Alphaproteobacteria</taxon>
        <taxon>Rhodobacterales</taxon>
        <taxon>Roseobacteraceae</taxon>
    </lineage>
</organism>
<protein>
    <recommendedName>
        <fullName evidence="3">Head-tail adaptor protein</fullName>
    </recommendedName>
</protein>
<evidence type="ECO:0008006" key="3">
    <source>
        <dbReference type="Google" id="ProtNLM"/>
    </source>
</evidence>
<evidence type="ECO:0000313" key="2">
    <source>
        <dbReference type="Proteomes" id="UP000306575"/>
    </source>
</evidence>
<sequence>MGFAGPAFDLATSALFADPNLSVEIWHRDMNGFFTRARGILRQPDEITEFGAARLLSDTTRIDIRVADIANPRPDEQILIGEEMFLIQGEPARDRERLIWTVDLVPA</sequence>
<dbReference type="Proteomes" id="UP000306575">
    <property type="component" value="Unassembled WGS sequence"/>
</dbReference>
<reference evidence="1 2" key="1">
    <citation type="submission" date="2019-04" db="EMBL/GenBank/DDBJ databases">
        <title>Genome sequence of Pelagicola litoralis CL-ES2.</title>
        <authorList>
            <person name="Cao J."/>
        </authorList>
    </citation>
    <scope>NUCLEOTIDE SEQUENCE [LARGE SCALE GENOMIC DNA]</scope>
    <source>
        <strain evidence="1 2">CL-ES2</strain>
    </source>
</reference>
<proteinExistence type="predicted"/>
<dbReference type="Pfam" id="PF05354">
    <property type="entry name" value="Phage_attach"/>
    <property type="match status" value="1"/>
</dbReference>
<gene>
    <name evidence="1" type="ORF">FAP39_15755</name>
</gene>
<dbReference type="RefSeq" id="WP_138017351.1">
    <property type="nucleotide sequence ID" value="NZ_SULI01000030.1"/>
</dbReference>
<comment type="caution">
    <text evidence="1">The sequence shown here is derived from an EMBL/GenBank/DDBJ whole genome shotgun (WGS) entry which is preliminary data.</text>
</comment>
<name>A0A4U7MSP3_9RHOB</name>
<dbReference type="EMBL" id="SULI01000030">
    <property type="protein sequence ID" value="TKZ16009.1"/>
    <property type="molecule type" value="Genomic_DNA"/>
</dbReference>
<evidence type="ECO:0000313" key="1">
    <source>
        <dbReference type="EMBL" id="TKZ16009.1"/>
    </source>
</evidence>
<dbReference type="GO" id="GO:0019068">
    <property type="term" value="P:virion assembly"/>
    <property type="evidence" value="ECO:0007669"/>
    <property type="project" value="InterPro"/>
</dbReference>
<accession>A0A4U7MSP3</accession>
<dbReference type="AlphaFoldDB" id="A0A4U7MSP3"/>
<keyword evidence="2" id="KW-1185">Reference proteome</keyword>
<dbReference type="InterPro" id="IPR008018">
    <property type="entry name" value="Phage_tail_attach_FII"/>
</dbReference>
<dbReference type="OrthoDB" id="8410231at2"/>